<feature type="transmembrane region" description="Helical" evidence="8">
    <location>
        <begin position="153"/>
        <end position="179"/>
    </location>
</feature>
<evidence type="ECO:0000256" key="4">
    <source>
        <dbReference type="ARBA" id="ARBA00022475"/>
    </source>
</evidence>
<dbReference type="NCBIfam" id="NF007044">
    <property type="entry name" value="PRK09497.1"/>
    <property type="match status" value="1"/>
</dbReference>
<feature type="transmembrane region" description="Helical" evidence="8">
    <location>
        <begin position="20"/>
        <end position="40"/>
    </location>
</feature>
<dbReference type="InterPro" id="IPR035906">
    <property type="entry name" value="MetI-like_sf"/>
</dbReference>
<reference evidence="10 11" key="1">
    <citation type="submission" date="2016-07" db="EMBL/GenBank/DDBJ databases">
        <title>Draft Genome Sequence of Oceanisphaera psychrotolerans, isolated from coastal sediment samples.</title>
        <authorList>
            <person name="Zhuo S."/>
            <person name="Ruan Z."/>
        </authorList>
    </citation>
    <scope>NUCLEOTIDE SEQUENCE [LARGE SCALE GENOMIC DNA]</scope>
    <source>
        <strain evidence="10 11">LAM-WHM-ZC</strain>
    </source>
</reference>
<dbReference type="Gene3D" id="1.10.3720.10">
    <property type="entry name" value="MetI-like"/>
    <property type="match status" value="1"/>
</dbReference>
<dbReference type="InterPro" id="IPR000515">
    <property type="entry name" value="MetI-like"/>
</dbReference>
<feature type="domain" description="ABC transmembrane type-1" evidence="9">
    <location>
        <begin position="74"/>
        <end position="280"/>
    </location>
</feature>
<evidence type="ECO:0000256" key="3">
    <source>
        <dbReference type="ARBA" id="ARBA00022448"/>
    </source>
</evidence>
<dbReference type="Pfam" id="PF00528">
    <property type="entry name" value="BPD_transp_1"/>
    <property type="match status" value="1"/>
</dbReference>
<feature type="transmembrane region" description="Helical" evidence="8">
    <location>
        <begin position="77"/>
        <end position="99"/>
    </location>
</feature>
<dbReference type="GO" id="GO:0055085">
    <property type="term" value="P:transmembrane transport"/>
    <property type="evidence" value="ECO:0007669"/>
    <property type="project" value="InterPro"/>
</dbReference>
<comment type="subcellular location">
    <subcellularLocation>
        <location evidence="1 8">Cell membrane</location>
        <topology evidence="1 8">Multi-pass membrane protein</topology>
    </subcellularLocation>
</comment>
<evidence type="ECO:0000256" key="7">
    <source>
        <dbReference type="ARBA" id="ARBA00023136"/>
    </source>
</evidence>
<evidence type="ECO:0000256" key="5">
    <source>
        <dbReference type="ARBA" id="ARBA00022692"/>
    </source>
</evidence>
<evidence type="ECO:0000256" key="8">
    <source>
        <dbReference type="RuleBase" id="RU363032"/>
    </source>
</evidence>
<dbReference type="PANTHER" id="PTHR42929">
    <property type="entry name" value="INNER MEMBRANE ABC TRANSPORTER PERMEASE PROTEIN YDCU-RELATED-RELATED"/>
    <property type="match status" value="1"/>
</dbReference>
<dbReference type="PANTHER" id="PTHR42929:SF1">
    <property type="entry name" value="INNER MEMBRANE ABC TRANSPORTER PERMEASE PROTEIN YDCU-RELATED"/>
    <property type="match status" value="1"/>
</dbReference>
<evidence type="ECO:0000256" key="2">
    <source>
        <dbReference type="ARBA" id="ARBA00007069"/>
    </source>
</evidence>
<evidence type="ECO:0000256" key="1">
    <source>
        <dbReference type="ARBA" id="ARBA00004651"/>
    </source>
</evidence>
<dbReference type="SUPFAM" id="SSF161098">
    <property type="entry name" value="MetI-like"/>
    <property type="match status" value="1"/>
</dbReference>
<dbReference type="GO" id="GO:0005886">
    <property type="term" value="C:plasma membrane"/>
    <property type="evidence" value="ECO:0007669"/>
    <property type="project" value="UniProtKB-SubCell"/>
</dbReference>
<keyword evidence="11" id="KW-1185">Reference proteome</keyword>
<dbReference type="PROSITE" id="PS50928">
    <property type="entry name" value="ABC_TM1"/>
    <property type="match status" value="1"/>
</dbReference>
<keyword evidence="6 8" id="KW-1133">Transmembrane helix</keyword>
<proteinExistence type="inferred from homology"/>
<dbReference type="STRING" id="1414654.BFR47_06820"/>
<keyword evidence="4" id="KW-1003">Cell membrane</keyword>
<evidence type="ECO:0000313" key="11">
    <source>
        <dbReference type="Proteomes" id="UP000243073"/>
    </source>
</evidence>
<name>A0A1J4QA38_9GAMM</name>
<sequence length="295" mass="32594">MPARAPGTNGWRANGFRNLAITLIVSWLLLFVFLPNLMIIMTSFMTRDHSSLISLVFSLDSYGRLLDPLYVKVLGHSLLMAGLATLLCLIVGYPFAFIIARLPARVRPLMLFLVIVPFWTNSLIRTYALKVVLGTKGLLNTLLLSVGLIEQPLRIMFTEVAVIIGLVYILLPFMVLPLYSAIDKLDGRLLEAARDLGAGAPARFFRIILPLTLPGIVAGCLLVFLPALGMFYVSDLLGGAKNLLIGNIIKTQFLNIRDWPFGAATSVTLTVLMAGMMYLYYRAAKMLNRKVSIDD</sequence>
<protein>
    <submittedName>
        <fullName evidence="10">Spermidine/putrescine ABC transporter permease PotB</fullName>
    </submittedName>
</protein>
<evidence type="ECO:0000259" key="9">
    <source>
        <dbReference type="PROSITE" id="PS50928"/>
    </source>
</evidence>
<gene>
    <name evidence="10" type="ORF">BFR47_06820</name>
</gene>
<comment type="caution">
    <text evidence="10">The sequence shown here is derived from an EMBL/GenBank/DDBJ whole genome shotgun (WGS) entry which is preliminary data.</text>
</comment>
<feature type="transmembrane region" description="Helical" evidence="8">
    <location>
        <begin position="211"/>
        <end position="233"/>
    </location>
</feature>
<keyword evidence="3 8" id="KW-0813">Transport</keyword>
<feature type="transmembrane region" description="Helical" evidence="8">
    <location>
        <begin position="111"/>
        <end position="133"/>
    </location>
</feature>
<feature type="transmembrane region" description="Helical" evidence="8">
    <location>
        <begin position="261"/>
        <end position="281"/>
    </location>
</feature>
<dbReference type="AlphaFoldDB" id="A0A1J4QA38"/>
<keyword evidence="5 8" id="KW-0812">Transmembrane</keyword>
<dbReference type="Proteomes" id="UP000243073">
    <property type="component" value="Unassembled WGS sequence"/>
</dbReference>
<evidence type="ECO:0000256" key="6">
    <source>
        <dbReference type="ARBA" id="ARBA00022989"/>
    </source>
</evidence>
<evidence type="ECO:0000313" key="10">
    <source>
        <dbReference type="EMBL" id="OIN04366.1"/>
    </source>
</evidence>
<organism evidence="10 11">
    <name type="scientific">Oceanisphaera psychrotolerans</name>
    <dbReference type="NCBI Taxonomy" id="1414654"/>
    <lineage>
        <taxon>Bacteria</taxon>
        <taxon>Pseudomonadati</taxon>
        <taxon>Pseudomonadota</taxon>
        <taxon>Gammaproteobacteria</taxon>
        <taxon>Aeromonadales</taxon>
        <taxon>Aeromonadaceae</taxon>
        <taxon>Oceanisphaera</taxon>
    </lineage>
</organism>
<comment type="similarity">
    <text evidence="2">Belongs to the binding-protein-dependent transport system permease family. CysTW subfamily.</text>
</comment>
<accession>A0A1J4QA38</accession>
<dbReference type="EMBL" id="MDKE01000069">
    <property type="protein sequence ID" value="OIN04366.1"/>
    <property type="molecule type" value="Genomic_DNA"/>
</dbReference>
<dbReference type="CDD" id="cd06261">
    <property type="entry name" value="TM_PBP2"/>
    <property type="match status" value="1"/>
</dbReference>
<keyword evidence="7 8" id="KW-0472">Membrane</keyword>